<keyword evidence="1" id="KW-0732">Signal</keyword>
<feature type="chain" id="PRO_5047097036" description="DUF4403 family protein" evidence="1">
    <location>
        <begin position="22"/>
        <end position="555"/>
    </location>
</feature>
<sequence length="555" mass="58065">MNRRLLLAGCFALPIGLGALAQAEADRQLDAAIARLRTALGPDAVVEWRERRVDPVTGAARLAGVTVRQGPNRLTAEEITLSGLAEDRVAQAVANGVRLEEAKRGDAPGPMVATLGRVTLAGFVLPPATPGGPVNWSAATLESGQAEGLRVEAPGRGEASLGRASVTGYAPGRLGEAVLEGLTFTDRSKGETRLALGRARLAGAVVPRIGGEVDPWALAADAALLEGVELKVEKEEVAIRMGRVTAEAWGEGRNTNLAAEGLRVEGSSAETGPFAADLGRLRVAGVPLRDMARAYATDVNPPQPRQGEEQSADLEGLAVTAGGAPLVRIGTLRATSGWDPAAPATQASALAAEGISFNLPDEFGGAWLSGLGFKDILARLTMAAKLTPEGRMTADPLSFDLANMGRLGITMDVRGVEVPKAGAPSPDKDDPFALVANWSLAGFSIRYTEDGLLRAVLAQQAQQERVPEQQLRERYATMALRAPLPGTGPKEPLEIRRMREALAGFARNPGSIEIALRPAKPVPMLELMGAAALPPDRLVRDLGLSITATPPAPRP</sequence>
<reference evidence="2 3" key="1">
    <citation type="submission" date="2022-06" db="EMBL/GenBank/DDBJ databases">
        <title>Roseomonas CN29.</title>
        <authorList>
            <person name="Cheng Y."/>
            <person name="He X."/>
        </authorList>
    </citation>
    <scope>NUCLEOTIDE SEQUENCE [LARGE SCALE GENOMIC DNA]</scope>
    <source>
        <strain evidence="2 3">CN29</strain>
    </source>
</reference>
<organism evidence="2 3">
    <name type="scientific">Roseomonas populi</name>
    <dbReference type="NCBI Taxonomy" id="3121582"/>
    <lineage>
        <taxon>Bacteria</taxon>
        <taxon>Pseudomonadati</taxon>
        <taxon>Pseudomonadota</taxon>
        <taxon>Alphaproteobacteria</taxon>
        <taxon>Acetobacterales</taxon>
        <taxon>Roseomonadaceae</taxon>
        <taxon>Roseomonas</taxon>
    </lineage>
</organism>
<dbReference type="EMBL" id="JANJOU010000003">
    <property type="protein sequence ID" value="MCR0981708.1"/>
    <property type="molecule type" value="Genomic_DNA"/>
</dbReference>
<evidence type="ECO:0000313" key="2">
    <source>
        <dbReference type="EMBL" id="MCR0981708.1"/>
    </source>
</evidence>
<dbReference type="Proteomes" id="UP001524642">
    <property type="component" value="Unassembled WGS sequence"/>
</dbReference>
<name>A0ABT1X2T3_9PROT</name>
<feature type="signal peptide" evidence="1">
    <location>
        <begin position="1"/>
        <end position="21"/>
    </location>
</feature>
<evidence type="ECO:0000313" key="3">
    <source>
        <dbReference type="Proteomes" id="UP001524642"/>
    </source>
</evidence>
<accession>A0ABT1X2T3</accession>
<proteinExistence type="predicted"/>
<gene>
    <name evidence="2" type="ORF">NRP21_06575</name>
</gene>
<evidence type="ECO:0000256" key="1">
    <source>
        <dbReference type="SAM" id="SignalP"/>
    </source>
</evidence>
<keyword evidence="3" id="KW-1185">Reference proteome</keyword>
<evidence type="ECO:0008006" key="4">
    <source>
        <dbReference type="Google" id="ProtNLM"/>
    </source>
</evidence>
<dbReference type="RefSeq" id="WP_257715371.1">
    <property type="nucleotide sequence ID" value="NZ_JANJOU010000003.1"/>
</dbReference>
<protein>
    <recommendedName>
        <fullName evidence="4">DUF4403 family protein</fullName>
    </recommendedName>
</protein>
<comment type="caution">
    <text evidence="2">The sequence shown here is derived from an EMBL/GenBank/DDBJ whole genome shotgun (WGS) entry which is preliminary data.</text>
</comment>